<evidence type="ECO:0000256" key="4">
    <source>
        <dbReference type="HAMAP-Rule" id="MF_00528"/>
    </source>
</evidence>
<accession>A0ABT8SKT9</accession>
<evidence type="ECO:0000313" key="5">
    <source>
        <dbReference type="EMBL" id="MDO1559101.1"/>
    </source>
</evidence>
<dbReference type="PANTHER" id="PTHR43213:SF5">
    <property type="entry name" value="BIFUNCTIONAL DTTP_UTP PYROPHOSPHATASE_METHYLTRANSFERASE PROTEIN-RELATED"/>
    <property type="match status" value="1"/>
</dbReference>
<evidence type="ECO:0000256" key="2">
    <source>
        <dbReference type="ARBA" id="ARBA00022801"/>
    </source>
</evidence>
<feature type="active site" description="Proton acceptor" evidence="4">
    <location>
        <position position="75"/>
    </location>
</feature>
<comment type="caution">
    <text evidence="5">The sequence shown here is derived from an EMBL/GenBank/DDBJ whole genome shotgun (WGS) entry which is preliminary data.</text>
</comment>
<dbReference type="HAMAP" id="MF_00528">
    <property type="entry name" value="Maf"/>
    <property type="match status" value="1"/>
</dbReference>
<keyword evidence="4" id="KW-0963">Cytoplasm</keyword>
<dbReference type="PIRSF" id="PIRSF006305">
    <property type="entry name" value="Maf"/>
    <property type="match status" value="1"/>
</dbReference>
<dbReference type="Pfam" id="PF02545">
    <property type="entry name" value="Maf"/>
    <property type="match status" value="1"/>
</dbReference>
<dbReference type="Proteomes" id="UP001169063">
    <property type="component" value="Unassembled WGS sequence"/>
</dbReference>
<dbReference type="EMBL" id="JAUKTR010000002">
    <property type="protein sequence ID" value="MDO1559101.1"/>
    <property type="molecule type" value="Genomic_DNA"/>
</dbReference>
<reference evidence="5" key="1">
    <citation type="submission" date="2023-07" db="EMBL/GenBank/DDBJ databases">
        <title>Brevundimonas soil sp. nov., isolated from the soil of chemical plant.</title>
        <authorList>
            <person name="Wu N."/>
        </authorList>
    </citation>
    <scope>NUCLEOTIDE SEQUENCE</scope>
    <source>
        <strain evidence="5">XZ-24</strain>
    </source>
</reference>
<name>A0ABT8SKT9_9CAUL</name>
<comment type="function">
    <text evidence="4">Nucleoside triphosphate pyrophosphatase. May have a dual role in cell division arrest and in preventing the incorporation of modified nucleotides into cellular nucleic acids.</text>
</comment>
<dbReference type="Gene3D" id="3.90.950.10">
    <property type="match status" value="1"/>
</dbReference>
<organism evidence="5 6">
    <name type="scientific">Peiella sedimenti</name>
    <dbReference type="NCBI Taxonomy" id="3061083"/>
    <lineage>
        <taxon>Bacteria</taxon>
        <taxon>Pseudomonadati</taxon>
        <taxon>Pseudomonadota</taxon>
        <taxon>Alphaproteobacteria</taxon>
        <taxon>Caulobacterales</taxon>
        <taxon>Caulobacteraceae</taxon>
        <taxon>Peiella</taxon>
    </lineage>
</organism>
<comment type="catalytic activity">
    <reaction evidence="4">
        <text>a 2'-deoxyribonucleoside 5'-triphosphate + H2O = a 2'-deoxyribonucleoside 5'-phosphate + diphosphate + H(+)</text>
        <dbReference type="Rhea" id="RHEA:44644"/>
        <dbReference type="ChEBI" id="CHEBI:15377"/>
        <dbReference type="ChEBI" id="CHEBI:15378"/>
        <dbReference type="ChEBI" id="CHEBI:33019"/>
        <dbReference type="ChEBI" id="CHEBI:61560"/>
        <dbReference type="ChEBI" id="CHEBI:65317"/>
        <dbReference type="EC" id="3.6.1.9"/>
    </reaction>
</comment>
<comment type="catalytic activity">
    <reaction evidence="4">
        <text>a ribonucleoside 5'-triphosphate + H2O = a ribonucleoside 5'-phosphate + diphosphate + H(+)</text>
        <dbReference type="Rhea" id="RHEA:23996"/>
        <dbReference type="ChEBI" id="CHEBI:15377"/>
        <dbReference type="ChEBI" id="CHEBI:15378"/>
        <dbReference type="ChEBI" id="CHEBI:33019"/>
        <dbReference type="ChEBI" id="CHEBI:58043"/>
        <dbReference type="ChEBI" id="CHEBI:61557"/>
        <dbReference type="EC" id="3.6.1.9"/>
    </reaction>
</comment>
<keyword evidence="6" id="KW-1185">Reference proteome</keyword>
<dbReference type="PANTHER" id="PTHR43213">
    <property type="entry name" value="BIFUNCTIONAL DTTP/UTP PYROPHOSPHATASE/METHYLTRANSFERASE PROTEIN-RELATED"/>
    <property type="match status" value="1"/>
</dbReference>
<dbReference type="EC" id="3.6.1.9" evidence="4"/>
<proteinExistence type="inferred from homology"/>
<dbReference type="InterPro" id="IPR003697">
    <property type="entry name" value="Maf-like"/>
</dbReference>
<dbReference type="SUPFAM" id="SSF52972">
    <property type="entry name" value="ITPase-like"/>
    <property type="match status" value="1"/>
</dbReference>
<keyword evidence="2 4" id="KW-0378">Hydrolase</keyword>
<comment type="cofactor">
    <cofactor evidence="1 4">
        <name>a divalent metal cation</name>
        <dbReference type="ChEBI" id="CHEBI:60240"/>
    </cofactor>
</comment>
<comment type="subcellular location">
    <subcellularLocation>
        <location evidence="4">Cytoplasm</location>
    </subcellularLocation>
</comment>
<evidence type="ECO:0000313" key="6">
    <source>
        <dbReference type="Proteomes" id="UP001169063"/>
    </source>
</evidence>
<evidence type="ECO:0000256" key="3">
    <source>
        <dbReference type="ARBA" id="ARBA00023080"/>
    </source>
</evidence>
<protein>
    <recommendedName>
        <fullName evidence="4">Nucleoside triphosphate pyrophosphatase</fullName>
        <ecNumber evidence="4">3.6.1.9</ecNumber>
    </recommendedName>
    <alternativeName>
        <fullName evidence="4">Nucleotide pyrophosphatase</fullName>
        <shortName evidence="4">Nucleotide PPase</shortName>
    </alternativeName>
</protein>
<keyword evidence="3 4" id="KW-0546">Nucleotide metabolism</keyword>
<gene>
    <name evidence="5" type="ORF">Q0812_06630</name>
</gene>
<comment type="caution">
    <text evidence="4">Lacks conserved residue(s) required for the propagation of feature annotation.</text>
</comment>
<sequence>MTRLVLASRSAARLSLLRGAGVPVEAADAGVDEGPLKDRLVAEGRSPLEVAKALATAKALAASEQRPDAVIIAADQTLDLHGRLLDKPVDLEAAAQRLRDLRNTTHSLHSSVVLAVNQTVLWEHVDSPRLTFRDFSDAELDRQLASEGEALLSSVGAYRLEGPGVRLLAAMTGDYFSILGLPLLPLLAELRNRELIPE</sequence>
<dbReference type="InterPro" id="IPR029001">
    <property type="entry name" value="ITPase-like_fam"/>
</dbReference>
<dbReference type="RefSeq" id="WP_302109524.1">
    <property type="nucleotide sequence ID" value="NZ_JAUKTR010000002.1"/>
</dbReference>
<evidence type="ECO:0000256" key="1">
    <source>
        <dbReference type="ARBA" id="ARBA00001968"/>
    </source>
</evidence>
<comment type="similarity">
    <text evidence="4">Belongs to the Maf family.</text>
</comment>